<dbReference type="Gene3D" id="3.60.10.10">
    <property type="entry name" value="Endonuclease/exonuclease/phosphatase"/>
    <property type="match status" value="1"/>
</dbReference>
<dbReference type="GO" id="GO:0003824">
    <property type="term" value="F:catalytic activity"/>
    <property type="evidence" value="ECO:0007669"/>
    <property type="project" value="InterPro"/>
</dbReference>
<organism evidence="2 3">
    <name type="scientific">Trifolium pratense</name>
    <name type="common">Red clover</name>
    <dbReference type="NCBI Taxonomy" id="57577"/>
    <lineage>
        <taxon>Eukaryota</taxon>
        <taxon>Viridiplantae</taxon>
        <taxon>Streptophyta</taxon>
        <taxon>Embryophyta</taxon>
        <taxon>Tracheophyta</taxon>
        <taxon>Spermatophyta</taxon>
        <taxon>Magnoliopsida</taxon>
        <taxon>eudicotyledons</taxon>
        <taxon>Gunneridae</taxon>
        <taxon>Pentapetalae</taxon>
        <taxon>rosids</taxon>
        <taxon>fabids</taxon>
        <taxon>Fabales</taxon>
        <taxon>Fabaceae</taxon>
        <taxon>Papilionoideae</taxon>
        <taxon>50 kb inversion clade</taxon>
        <taxon>NPAAA clade</taxon>
        <taxon>Hologalegina</taxon>
        <taxon>IRL clade</taxon>
        <taxon>Trifolieae</taxon>
        <taxon>Trifolium</taxon>
    </lineage>
</organism>
<dbReference type="InterPro" id="IPR026960">
    <property type="entry name" value="RVT-Znf"/>
</dbReference>
<dbReference type="InterPro" id="IPR036691">
    <property type="entry name" value="Endo/exonu/phosph_ase_sf"/>
</dbReference>
<sequence>MSWQPGLPGLMIILSWNCRGLSTPNAIPNLRRLAQKHRPDVLFLSETLSTSQQLERIRVLLKYDSCLSIDVEGRSGGLAVLWNDKSKCKIINYSRNFINLEVDNSQKGVWRMTCYYGLPERGRRRQAWDMLRELRDMSSLPWCIIGDFNDLLSQEDKLGSHPHPNWLCTGFRNVVSDCDLTDIQLEGHRFTWIKSRGTPHVIEERLDRAMATSDWLALFPEVKLINLLATHSDHSPILLQCEPVTRTNFKHAFKFENLWLKEDDIDDVVGMAWEREMSAEVVEKIGVCADELQRWGRRKRMRFKEEVETCSEEMEKLRSRTDQESIMRFQELYHNHAKILVQEEAYWRQRAKMHWLKEGDLNTKFFHMSAKARSKVKKIEKLVNEENVVITNQEGLCEVAKNYFDSLFKFSEGNHEPVLSLIHPRVTLEDNQRLTTPILKEEIHAALMQMHPDKSPGPDGFNPAFYQHFWQLCGDEIFDAVKVWLERGYFPSSLNETNICLIPKCDSPNSMKEFRPIALCNVLYKIVSKMLANRLKLCLDKCISEEQSAFVEGRSITDNALIAMEVIHALKRKTKGMKGELALKIDISKAYDKVDWGFLKGMLLRMGFSNKWIQWMMMCVSSVNYSVLMNFDKVGPIHPGRGLRQGDPLSPYLFILATEGLTALIKHSLERGEIHGVKICRGAPVVSHLLFADDCFLFCRANIAEATHMMSLLDVYGAASGQEINLSKSEVYFSRNLSKAAQEDLSGIMGVKHVMGTGTYLGLPSMVGRSKKATFGYIKDRMWRKINSWRGRALSKAGKDVMIKSVLQAIPSYIMSIFLIPDSIINDIERMLNSFWWGGGTNNKGIRWLAWDKLARPKADGGLGFRNFHAFNMAMVAKQAWNFMSKPNTLVARIYKARWKIGDGSRINIMSEPWLRGEDNPWMQAPQNHTSVAESIIRIPLLEEVTEDCLLWQFENNGNYTVKSGYKTYLKNRAIEQNYTLEKEWGSLWRIKTAPKNKHLMWRVCRGVLPTRTRLRERHVMCPSECPICEGSEEDDWHVFFGCRESKSVWIEAGLRGVIEPRMQHTNNVKSIFLDICRDETPNVAGAVATIAWCIWNNRNNWVWNGLKDTAKSIAMRAV</sequence>
<dbReference type="SUPFAM" id="SSF56219">
    <property type="entry name" value="DNase I-like"/>
    <property type="match status" value="1"/>
</dbReference>
<proteinExistence type="predicted"/>
<feature type="non-terminal residue" evidence="2">
    <location>
        <position position="1119"/>
    </location>
</feature>
<dbReference type="Pfam" id="PF03372">
    <property type="entry name" value="Exo_endo_phos"/>
    <property type="match status" value="1"/>
</dbReference>
<feature type="domain" description="Reverse transcriptase" evidence="1">
    <location>
        <begin position="483"/>
        <end position="753"/>
    </location>
</feature>
<dbReference type="STRING" id="57577.A0A2K3N6J1"/>
<dbReference type="InterPro" id="IPR000477">
    <property type="entry name" value="RT_dom"/>
</dbReference>
<dbReference type="PANTHER" id="PTHR33116">
    <property type="entry name" value="REVERSE TRANSCRIPTASE ZINC-BINDING DOMAIN-CONTAINING PROTEIN-RELATED-RELATED"/>
    <property type="match status" value="1"/>
</dbReference>
<gene>
    <name evidence="2" type="ORF">L195_g021910</name>
</gene>
<dbReference type="ExpressionAtlas" id="A0A2K3N6J1">
    <property type="expression patterns" value="baseline"/>
</dbReference>
<dbReference type="AlphaFoldDB" id="A0A2K3N6J1"/>
<dbReference type="EMBL" id="ASHM01016886">
    <property type="protein sequence ID" value="PNX98658.1"/>
    <property type="molecule type" value="Genomic_DNA"/>
</dbReference>
<dbReference type="Pfam" id="PF13966">
    <property type="entry name" value="zf-RVT"/>
    <property type="match status" value="1"/>
</dbReference>
<evidence type="ECO:0000313" key="2">
    <source>
        <dbReference type="EMBL" id="PNX98658.1"/>
    </source>
</evidence>
<dbReference type="CDD" id="cd01650">
    <property type="entry name" value="RT_nLTR_like"/>
    <property type="match status" value="1"/>
</dbReference>
<dbReference type="PROSITE" id="PS50878">
    <property type="entry name" value="RT_POL"/>
    <property type="match status" value="1"/>
</dbReference>
<dbReference type="SUPFAM" id="SSF56672">
    <property type="entry name" value="DNA/RNA polymerases"/>
    <property type="match status" value="1"/>
</dbReference>
<reference evidence="2 3" key="2">
    <citation type="journal article" date="2017" name="Front. Plant Sci.">
        <title>Gene Classification and Mining of Molecular Markers Useful in Red Clover (Trifolium pratense) Breeding.</title>
        <authorList>
            <person name="Istvanek J."/>
            <person name="Dluhosova J."/>
            <person name="Dluhos P."/>
            <person name="Patkova L."/>
            <person name="Nedelnik J."/>
            <person name="Repkova J."/>
        </authorList>
    </citation>
    <scope>NUCLEOTIDE SEQUENCE [LARGE SCALE GENOMIC DNA]</scope>
    <source>
        <strain evidence="3">cv. Tatra</strain>
        <tissue evidence="2">Young leaves</tissue>
    </source>
</reference>
<protein>
    <submittedName>
        <fullName evidence="2">Ribonuclease H</fullName>
    </submittedName>
</protein>
<dbReference type="InterPro" id="IPR005135">
    <property type="entry name" value="Endo/exonuclease/phosphatase"/>
</dbReference>
<reference evidence="2 3" key="1">
    <citation type="journal article" date="2014" name="Am. J. Bot.">
        <title>Genome assembly and annotation for red clover (Trifolium pratense; Fabaceae).</title>
        <authorList>
            <person name="Istvanek J."/>
            <person name="Jaros M."/>
            <person name="Krenek A."/>
            <person name="Repkova J."/>
        </authorList>
    </citation>
    <scope>NUCLEOTIDE SEQUENCE [LARGE SCALE GENOMIC DNA]</scope>
    <source>
        <strain evidence="3">cv. Tatra</strain>
        <tissue evidence="2">Young leaves</tissue>
    </source>
</reference>
<accession>A0A2K3N6J1</accession>
<evidence type="ECO:0000259" key="1">
    <source>
        <dbReference type="PROSITE" id="PS50878"/>
    </source>
</evidence>
<name>A0A2K3N6J1_TRIPR</name>
<dbReference type="PANTHER" id="PTHR33116:SF86">
    <property type="entry name" value="REVERSE TRANSCRIPTASE DOMAIN-CONTAINING PROTEIN"/>
    <property type="match status" value="1"/>
</dbReference>
<comment type="caution">
    <text evidence="2">The sequence shown here is derived from an EMBL/GenBank/DDBJ whole genome shotgun (WGS) entry which is preliminary data.</text>
</comment>
<dbReference type="InterPro" id="IPR043502">
    <property type="entry name" value="DNA/RNA_pol_sf"/>
</dbReference>
<evidence type="ECO:0000313" key="3">
    <source>
        <dbReference type="Proteomes" id="UP000236291"/>
    </source>
</evidence>
<dbReference type="Proteomes" id="UP000236291">
    <property type="component" value="Unassembled WGS sequence"/>
</dbReference>
<dbReference type="Pfam" id="PF00078">
    <property type="entry name" value="RVT_1"/>
    <property type="match status" value="1"/>
</dbReference>